<dbReference type="EMBL" id="PZZW01000006">
    <property type="protein sequence ID" value="PTM77169.1"/>
    <property type="molecule type" value="Genomic_DNA"/>
</dbReference>
<evidence type="ECO:0000313" key="2">
    <source>
        <dbReference type="Proteomes" id="UP000240800"/>
    </source>
</evidence>
<dbReference type="Proteomes" id="UP000240800">
    <property type="component" value="Unassembled WGS sequence"/>
</dbReference>
<name>A0ABX5J8A9_9RHOB</name>
<comment type="caution">
    <text evidence="1">The sequence shown here is derived from an EMBL/GenBank/DDBJ whole genome shotgun (WGS) entry which is preliminary data.</text>
</comment>
<organism evidence="1 2">
    <name type="scientific">Cereibacter johrii</name>
    <dbReference type="NCBI Taxonomy" id="445629"/>
    <lineage>
        <taxon>Bacteria</taxon>
        <taxon>Pseudomonadati</taxon>
        <taxon>Pseudomonadota</taxon>
        <taxon>Alphaproteobacteria</taxon>
        <taxon>Rhodobacterales</taxon>
        <taxon>Paracoccaceae</taxon>
        <taxon>Cereibacter</taxon>
    </lineage>
</organism>
<protein>
    <submittedName>
        <fullName evidence="1">Uncharacterized protein</fullName>
    </submittedName>
</protein>
<evidence type="ECO:0000313" key="1">
    <source>
        <dbReference type="EMBL" id="PTM77169.1"/>
    </source>
</evidence>
<keyword evidence="2" id="KW-1185">Reference proteome</keyword>
<proteinExistence type="predicted"/>
<accession>A0ABX5J8A9</accession>
<sequence length="143" mass="15320">MAFRPMPSAGDFLMQSDQTANSAAHTAASDSRPFTGWALQTALLLEQQTGVKLVAPLAAAGNLRRAAAFMALAAWHAPAERHAEIFSGLTAAEFAGWLLEEDPAEIAELLSERCHEPQALAQMGEEPLSDPADYWIPPASLLH</sequence>
<reference evidence="1 2" key="1">
    <citation type="submission" date="2018-04" db="EMBL/GenBank/DDBJ databases">
        <title>Genomic Encyclopedia of Type Strains, Phase III (KMG-III): the genomes of soil and plant-associated and newly described type strains.</title>
        <authorList>
            <person name="Whitman W."/>
        </authorList>
    </citation>
    <scope>NUCLEOTIDE SEQUENCE [LARGE SCALE GENOMIC DNA]</scope>
    <source>
        <strain evidence="1 2">JA192</strain>
    </source>
</reference>
<gene>
    <name evidence="1" type="ORF">C8J29_10695</name>
</gene>